<evidence type="ECO:0000313" key="3">
    <source>
        <dbReference type="Proteomes" id="UP001596147"/>
    </source>
</evidence>
<protein>
    <recommendedName>
        <fullName evidence="4">Endolytic transglycosylase MltG</fullName>
    </recommendedName>
</protein>
<dbReference type="Proteomes" id="UP001596147">
    <property type="component" value="Unassembled WGS sequence"/>
</dbReference>
<name>A0ABW0LE39_9BACI</name>
<gene>
    <name evidence="2" type="ORF">ACFPM4_00045</name>
</gene>
<dbReference type="RefSeq" id="WP_382346302.1">
    <property type="nucleotide sequence ID" value="NZ_JBHSMC010000001.1"/>
</dbReference>
<organism evidence="2 3">
    <name type="scientific">Lederbergia graminis</name>
    <dbReference type="NCBI Taxonomy" id="735518"/>
    <lineage>
        <taxon>Bacteria</taxon>
        <taxon>Bacillati</taxon>
        <taxon>Bacillota</taxon>
        <taxon>Bacilli</taxon>
        <taxon>Bacillales</taxon>
        <taxon>Bacillaceae</taxon>
        <taxon>Lederbergia</taxon>
    </lineage>
</organism>
<evidence type="ECO:0000256" key="1">
    <source>
        <dbReference type="SAM" id="MobiDB-lite"/>
    </source>
</evidence>
<keyword evidence="3" id="KW-1185">Reference proteome</keyword>
<sequence>MNRNSTRAFAYGLLLASILLFVYKQFLHEEQASDKHEVKAGYIEIEKSEYETLKSDIKHWKSQYDALVAEQKEAENKKIEEKADEQETGQQETKEATPVHYILTIHAGMSSNDISKQLVEVDIIDNAKEFNDYLANQDLQRYIQVGTYELHTAMEIEEIANIITKKKAGS</sequence>
<reference evidence="3" key="1">
    <citation type="journal article" date="2019" name="Int. J. Syst. Evol. Microbiol.">
        <title>The Global Catalogue of Microorganisms (GCM) 10K type strain sequencing project: providing services to taxonomists for standard genome sequencing and annotation.</title>
        <authorList>
            <consortium name="The Broad Institute Genomics Platform"/>
            <consortium name="The Broad Institute Genome Sequencing Center for Infectious Disease"/>
            <person name="Wu L."/>
            <person name="Ma J."/>
        </authorList>
    </citation>
    <scope>NUCLEOTIDE SEQUENCE [LARGE SCALE GENOMIC DNA]</scope>
    <source>
        <strain evidence="3">CGMCC 1.12237</strain>
    </source>
</reference>
<feature type="region of interest" description="Disordered" evidence="1">
    <location>
        <begin position="75"/>
        <end position="95"/>
    </location>
</feature>
<evidence type="ECO:0008006" key="4">
    <source>
        <dbReference type="Google" id="ProtNLM"/>
    </source>
</evidence>
<comment type="caution">
    <text evidence="2">The sequence shown here is derived from an EMBL/GenBank/DDBJ whole genome shotgun (WGS) entry which is preliminary data.</text>
</comment>
<evidence type="ECO:0000313" key="2">
    <source>
        <dbReference type="EMBL" id="MFC5463132.1"/>
    </source>
</evidence>
<proteinExistence type="predicted"/>
<dbReference type="Gene3D" id="3.30.1490.480">
    <property type="entry name" value="Endolytic murein transglycosylase"/>
    <property type="match status" value="1"/>
</dbReference>
<accession>A0ABW0LE39</accession>
<dbReference type="EMBL" id="JBHSMC010000001">
    <property type="protein sequence ID" value="MFC5463132.1"/>
    <property type="molecule type" value="Genomic_DNA"/>
</dbReference>